<feature type="domain" description="CAAX prenyl protease 2/Lysostaphin resistance protein A-like" evidence="2">
    <location>
        <begin position="99"/>
        <end position="182"/>
    </location>
</feature>
<keyword evidence="1" id="KW-1133">Transmembrane helix</keyword>
<feature type="transmembrane region" description="Helical" evidence="1">
    <location>
        <begin position="169"/>
        <end position="187"/>
    </location>
</feature>
<keyword evidence="1" id="KW-0472">Membrane</keyword>
<evidence type="ECO:0000256" key="1">
    <source>
        <dbReference type="SAM" id="Phobius"/>
    </source>
</evidence>
<dbReference type="GO" id="GO:0016787">
    <property type="term" value="F:hydrolase activity"/>
    <property type="evidence" value="ECO:0007669"/>
    <property type="project" value="UniProtKB-KW"/>
</dbReference>
<sequence length="204" mass="23733">MKKRNRQAELIKQLSDRELTFHLLFTQGLMIGLSIILFWVFQTEWEHYLGLFVIDVKLFIIAVTIGLVVVGIDLILMKVLPAHYYDDGGINERIFSKRSFLNITFLALLIALCEEILFRGIIQTNIGWLWASLIFAVVHIRYWTSWFLIMNVTLLSLTIGWIFEWTGSLLVTIIIHFIIDFLLGLHIRMTSMHGKTVERNVDHG</sequence>
<dbReference type="RefSeq" id="WP_336586588.1">
    <property type="nucleotide sequence ID" value="NZ_JBBAXC010000006.1"/>
</dbReference>
<evidence type="ECO:0000313" key="3">
    <source>
        <dbReference type="EMBL" id="MEI5907150.1"/>
    </source>
</evidence>
<keyword evidence="1" id="KW-0812">Transmembrane</keyword>
<feature type="transmembrane region" description="Helical" evidence="1">
    <location>
        <begin position="118"/>
        <end position="138"/>
    </location>
</feature>
<feature type="transmembrane region" description="Helical" evidence="1">
    <location>
        <begin position="95"/>
        <end position="112"/>
    </location>
</feature>
<feature type="transmembrane region" description="Helical" evidence="1">
    <location>
        <begin position="47"/>
        <end position="75"/>
    </location>
</feature>
<proteinExistence type="predicted"/>
<keyword evidence="4" id="KW-1185">Reference proteome</keyword>
<dbReference type="Pfam" id="PF02517">
    <property type="entry name" value="Rce1-like"/>
    <property type="match status" value="1"/>
</dbReference>
<evidence type="ECO:0000259" key="2">
    <source>
        <dbReference type="Pfam" id="PF02517"/>
    </source>
</evidence>
<gene>
    <name evidence="3" type="ORF">WAK64_08785</name>
</gene>
<evidence type="ECO:0000313" key="4">
    <source>
        <dbReference type="Proteomes" id="UP001312865"/>
    </source>
</evidence>
<organism evidence="3 4">
    <name type="scientific">Bacillus spongiae</name>
    <dbReference type="NCBI Taxonomy" id="2683610"/>
    <lineage>
        <taxon>Bacteria</taxon>
        <taxon>Bacillati</taxon>
        <taxon>Bacillota</taxon>
        <taxon>Bacilli</taxon>
        <taxon>Bacillales</taxon>
        <taxon>Bacillaceae</taxon>
        <taxon>Bacillus</taxon>
    </lineage>
</organism>
<reference evidence="3 4" key="1">
    <citation type="journal article" date="2018" name="J. Microbiol.">
        <title>Bacillus spongiae sp. nov., isolated from sponge of Jeju Island.</title>
        <authorList>
            <person name="Lee G.E."/>
            <person name="Im W.T."/>
            <person name="Park J.S."/>
        </authorList>
    </citation>
    <scope>NUCLEOTIDE SEQUENCE [LARGE SCALE GENOMIC DNA]</scope>
    <source>
        <strain evidence="3 4">135PIL107-10</strain>
    </source>
</reference>
<dbReference type="EMBL" id="JBBAXC010000006">
    <property type="protein sequence ID" value="MEI5907150.1"/>
    <property type="molecule type" value="Genomic_DNA"/>
</dbReference>
<dbReference type="Proteomes" id="UP001312865">
    <property type="component" value="Unassembled WGS sequence"/>
</dbReference>
<keyword evidence="3" id="KW-0378">Hydrolase</keyword>
<name>A0ABU8HCT7_9BACI</name>
<accession>A0ABU8HCT7</accession>
<feature type="transmembrane region" description="Helical" evidence="1">
    <location>
        <begin position="21"/>
        <end position="41"/>
    </location>
</feature>
<comment type="caution">
    <text evidence="3">The sequence shown here is derived from an EMBL/GenBank/DDBJ whole genome shotgun (WGS) entry which is preliminary data.</text>
</comment>
<dbReference type="InterPro" id="IPR003675">
    <property type="entry name" value="Rce1/LyrA-like_dom"/>
</dbReference>
<protein>
    <submittedName>
        <fullName evidence="3">CPBP family intramembrane glutamic endopeptidase</fullName>
        <ecNumber evidence="3">3.4.-.-</ecNumber>
    </submittedName>
</protein>
<dbReference type="EC" id="3.4.-.-" evidence="3"/>